<evidence type="ECO:0000313" key="5">
    <source>
        <dbReference type="EMBL" id="TDQ59751.1"/>
    </source>
</evidence>
<evidence type="ECO:0000256" key="2">
    <source>
        <dbReference type="ARBA" id="ARBA00023136"/>
    </source>
</evidence>
<evidence type="ECO:0000256" key="3">
    <source>
        <dbReference type="SAM" id="SignalP"/>
    </source>
</evidence>
<evidence type="ECO:0000259" key="4">
    <source>
        <dbReference type="Pfam" id="PF04355"/>
    </source>
</evidence>
<evidence type="ECO:0000313" key="6">
    <source>
        <dbReference type="Proteomes" id="UP000295657"/>
    </source>
</evidence>
<proteinExistence type="predicted"/>
<accession>A0A4R6VG27</accession>
<dbReference type="GO" id="GO:0019867">
    <property type="term" value="C:outer membrane"/>
    <property type="evidence" value="ECO:0007669"/>
    <property type="project" value="InterPro"/>
</dbReference>
<protein>
    <submittedName>
        <fullName evidence="5">Outer membrane protein assembly factor BamE (Lipoprotein component of BamABCDE complex)</fullName>
    </submittedName>
</protein>
<keyword evidence="6" id="KW-1185">Reference proteome</keyword>
<dbReference type="RefSeq" id="WP_166635090.1">
    <property type="nucleotide sequence ID" value="NZ_SNYQ01000001.1"/>
</dbReference>
<feature type="domain" description="Outer membrane protein assembly factor BamE" evidence="4">
    <location>
        <begin position="51"/>
        <end position="121"/>
    </location>
</feature>
<evidence type="ECO:0000256" key="1">
    <source>
        <dbReference type="ARBA" id="ARBA00022729"/>
    </source>
</evidence>
<keyword evidence="1 3" id="KW-0732">Signal</keyword>
<feature type="signal peptide" evidence="3">
    <location>
        <begin position="1"/>
        <end position="27"/>
    </location>
</feature>
<dbReference type="AlphaFoldDB" id="A0A4R6VG27"/>
<dbReference type="EMBL" id="SNYQ01000001">
    <property type="protein sequence ID" value="TDQ59751.1"/>
    <property type="molecule type" value="Genomic_DNA"/>
</dbReference>
<dbReference type="Pfam" id="PF04355">
    <property type="entry name" value="BamE"/>
    <property type="match status" value="1"/>
</dbReference>
<gene>
    <name evidence="5" type="ORF">EDC45_0410</name>
</gene>
<dbReference type="Gene3D" id="3.30.1450.10">
    <property type="match status" value="1"/>
</dbReference>
<comment type="caution">
    <text evidence="5">The sequence shown here is derived from an EMBL/GenBank/DDBJ whole genome shotgun (WGS) entry which is preliminary data.</text>
</comment>
<organism evidence="5 6">
    <name type="scientific">Mesocricetibacter intestinalis</name>
    <dbReference type="NCBI Taxonomy" id="1521930"/>
    <lineage>
        <taxon>Bacteria</taxon>
        <taxon>Pseudomonadati</taxon>
        <taxon>Pseudomonadota</taxon>
        <taxon>Gammaproteobacteria</taxon>
        <taxon>Pasteurellales</taxon>
        <taxon>Pasteurellaceae</taxon>
        <taxon>Mesocricetibacter</taxon>
    </lineage>
</organism>
<dbReference type="PROSITE" id="PS51257">
    <property type="entry name" value="PROKAR_LIPOPROTEIN"/>
    <property type="match status" value="1"/>
</dbReference>
<keyword evidence="2" id="KW-0472">Membrane</keyword>
<sequence length="139" mass="15428">MFGFKPFVFVSLSVALLSACSSGTVVTGEGTADKLIWPDPVKDIRFEKGKGIYPNPVNLEKVYKGATKSQLYYLLGTPHFDEGLSAREWDYVFYFPTPGVAQGVTTCQYKVLFDKQKIARSFYWKAVEPADAVCPPGVK</sequence>
<dbReference type="InterPro" id="IPR007450">
    <property type="entry name" value="BamE_dom"/>
</dbReference>
<keyword evidence="5" id="KW-0449">Lipoprotein</keyword>
<feature type="chain" id="PRO_5020765082" evidence="3">
    <location>
        <begin position="28"/>
        <end position="139"/>
    </location>
</feature>
<dbReference type="Proteomes" id="UP000295657">
    <property type="component" value="Unassembled WGS sequence"/>
</dbReference>
<reference evidence="5 6" key="1">
    <citation type="submission" date="2019-03" db="EMBL/GenBank/DDBJ databases">
        <title>Genomic Encyclopedia of Type Strains, Phase IV (KMG-IV): sequencing the most valuable type-strain genomes for metagenomic binning, comparative biology and taxonomic classification.</title>
        <authorList>
            <person name="Goeker M."/>
        </authorList>
    </citation>
    <scope>NUCLEOTIDE SEQUENCE [LARGE SCALE GENOMIC DNA]</scope>
    <source>
        <strain evidence="5 6">DSM 28403</strain>
    </source>
</reference>
<dbReference type="InterPro" id="IPR037873">
    <property type="entry name" value="BamE-like"/>
</dbReference>
<name>A0A4R6VG27_9PAST</name>